<sequence length="447" mass="46987">MQRTRRSFFPRKGTSDMSTSPWRAWLILSVFALLLFLITASTFSSLGVVLPAMIKEQGWGFGPAFLGFTLLGAFCGGSSWLPALLIRKLGVRPTILAGSAVMVAGFSCLAATPGLGVYLFGTALLGVGYQMMALIPGTHVLGMLFKKRALPFGIYFTVGSLGGVVGPWMALSGMEIAGGAWRPYWWMQAAASLVVGLLCTALVGGKAWLDAAAAETDKAVAEDVENAPATTKVYRTAVDWTVKEAVRTPQFWVILAAYFAHLLGGVTAVSLAPSHFGELGVPATIAISAISLESLMQVAARLGGGLVGDRIDPRWLLAGAQGVMAVGLLALTHATTWPLMMLFAVGVGIGFGMTVLAVSILLLNYYGRKNNLELFSLVCLVGAVSALGPVIGGMMRDQLGGFAPTFQVFAAVIGVIFVAALFMRPPRKATSVEPIAEPVPTLLQDAA</sequence>
<keyword evidence="7" id="KW-1185">Reference proteome</keyword>
<evidence type="ECO:0000256" key="3">
    <source>
        <dbReference type="ARBA" id="ARBA00023136"/>
    </source>
</evidence>
<dbReference type="InterPro" id="IPR050327">
    <property type="entry name" value="Proton-linked_MCT"/>
</dbReference>
<protein>
    <submittedName>
        <fullName evidence="6">MFS transporter</fullName>
    </submittedName>
</protein>
<accession>A0ABS0SYH6</accession>
<feature type="transmembrane region" description="Helical" evidence="4">
    <location>
        <begin position="315"/>
        <end position="334"/>
    </location>
</feature>
<keyword evidence="1 4" id="KW-0812">Transmembrane</keyword>
<evidence type="ECO:0000259" key="5">
    <source>
        <dbReference type="PROSITE" id="PS50850"/>
    </source>
</evidence>
<name>A0ABS0SYH6_9CAUL</name>
<feature type="transmembrane region" description="Helical" evidence="4">
    <location>
        <begin position="374"/>
        <end position="395"/>
    </location>
</feature>
<dbReference type="PROSITE" id="PS50850">
    <property type="entry name" value="MFS"/>
    <property type="match status" value="1"/>
</dbReference>
<dbReference type="PANTHER" id="PTHR11360">
    <property type="entry name" value="MONOCARBOXYLATE TRANSPORTER"/>
    <property type="match status" value="1"/>
</dbReference>
<keyword evidence="3 4" id="KW-0472">Membrane</keyword>
<dbReference type="InterPro" id="IPR036259">
    <property type="entry name" value="MFS_trans_sf"/>
</dbReference>
<dbReference type="RefSeq" id="WP_198576656.1">
    <property type="nucleotide sequence ID" value="NZ_JADWOX010000008.1"/>
</dbReference>
<organism evidence="6 7">
    <name type="scientific">Caulobacter hibisci</name>
    <dbReference type="NCBI Taxonomy" id="2035993"/>
    <lineage>
        <taxon>Bacteria</taxon>
        <taxon>Pseudomonadati</taxon>
        <taxon>Pseudomonadota</taxon>
        <taxon>Alphaproteobacteria</taxon>
        <taxon>Caulobacterales</taxon>
        <taxon>Caulobacteraceae</taxon>
        <taxon>Caulobacter</taxon>
    </lineage>
</organism>
<evidence type="ECO:0000313" key="7">
    <source>
        <dbReference type="Proteomes" id="UP000639859"/>
    </source>
</evidence>
<evidence type="ECO:0000256" key="4">
    <source>
        <dbReference type="SAM" id="Phobius"/>
    </source>
</evidence>
<keyword evidence="2 4" id="KW-1133">Transmembrane helix</keyword>
<dbReference type="InterPro" id="IPR020846">
    <property type="entry name" value="MFS_dom"/>
</dbReference>
<dbReference type="InterPro" id="IPR011701">
    <property type="entry name" value="MFS"/>
</dbReference>
<dbReference type="EMBL" id="JADWOX010000008">
    <property type="protein sequence ID" value="MBI1684692.1"/>
    <property type="molecule type" value="Genomic_DNA"/>
</dbReference>
<feature type="transmembrane region" description="Helical" evidence="4">
    <location>
        <begin position="64"/>
        <end position="83"/>
    </location>
</feature>
<reference evidence="6 7" key="1">
    <citation type="submission" date="2020-11" db="EMBL/GenBank/DDBJ databases">
        <title>genome sequence of strain KACC 18849.</title>
        <authorList>
            <person name="Gao J."/>
            <person name="Zhang X."/>
        </authorList>
    </citation>
    <scope>NUCLEOTIDE SEQUENCE [LARGE SCALE GENOMIC DNA]</scope>
    <source>
        <strain evidence="6 7">KACC 18849</strain>
    </source>
</reference>
<comment type="caution">
    <text evidence="6">The sequence shown here is derived from an EMBL/GenBank/DDBJ whole genome shotgun (WGS) entry which is preliminary data.</text>
</comment>
<dbReference type="Proteomes" id="UP000639859">
    <property type="component" value="Unassembled WGS sequence"/>
</dbReference>
<feature type="transmembrane region" description="Helical" evidence="4">
    <location>
        <begin position="152"/>
        <end position="171"/>
    </location>
</feature>
<feature type="transmembrane region" description="Helical" evidence="4">
    <location>
        <begin position="183"/>
        <end position="203"/>
    </location>
</feature>
<feature type="transmembrane region" description="Helical" evidence="4">
    <location>
        <begin position="279"/>
        <end position="303"/>
    </location>
</feature>
<dbReference type="SUPFAM" id="SSF103473">
    <property type="entry name" value="MFS general substrate transporter"/>
    <property type="match status" value="1"/>
</dbReference>
<evidence type="ECO:0000256" key="1">
    <source>
        <dbReference type="ARBA" id="ARBA00022692"/>
    </source>
</evidence>
<feature type="transmembrane region" description="Helical" evidence="4">
    <location>
        <begin position="401"/>
        <end position="422"/>
    </location>
</feature>
<feature type="transmembrane region" description="Helical" evidence="4">
    <location>
        <begin position="251"/>
        <end position="273"/>
    </location>
</feature>
<feature type="transmembrane region" description="Helical" evidence="4">
    <location>
        <begin position="340"/>
        <end position="362"/>
    </location>
</feature>
<evidence type="ECO:0000313" key="6">
    <source>
        <dbReference type="EMBL" id="MBI1684692.1"/>
    </source>
</evidence>
<dbReference type="PANTHER" id="PTHR11360:SF284">
    <property type="entry name" value="EG:103B4.3 PROTEIN-RELATED"/>
    <property type="match status" value="1"/>
</dbReference>
<dbReference type="Pfam" id="PF07690">
    <property type="entry name" value="MFS_1"/>
    <property type="match status" value="1"/>
</dbReference>
<proteinExistence type="predicted"/>
<gene>
    <name evidence="6" type="ORF">I4Q42_13550</name>
</gene>
<dbReference type="Gene3D" id="1.20.1250.20">
    <property type="entry name" value="MFS general substrate transporter like domains"/>
    <property type="match status" value="2"/>
</dbReference>
<feature type="transmembrane region" description="Helical" evidence="4">
    <location>
        <begin position="127"/>
        <end position="145"/>
    </location>
</feature>
<feature type="transmembrane region" description="Helical" evidence="4">
    <location>
        <begin position="95"/>
        <end position="121"/>
    </location>
</feature>
<feature type="domain" description="Major facilitator superfamily (MFS) profile" evidence="5">
    <location>
        <begin position="25"/>
        <end position="428"/>
    </location>
</feature>
<evidence type="ECO:0000256" key="2">
    <source>
        <dbReference type="ARBA" id="ARBA00022989"/>
    </source>
</evidence>